<keyword evidence="2" id="KW-1185">Reference proteome</keyword>
<dbReference type="RefSeq" id="WP_382421495.1">
    <property type="nucleotide sequence ID" value="NZ_JBHSCW010000003.1"/>
</dbReference>
<accession>A0ABV8UIQ7</accession>
<name>A0ABV8UIQ7_9PROT</name>
<gene>
    <name evidence="1" type="ORF">ACFOW6_06315</name>
</gene>
<reference evidence="2" key="1">
    <citation type="journal article" date="2019" name="Int. J. Syst. Evol. Microbiol.">
        <title>The Global Catalogue of Microorganisms (GCM) 10K type strain sequencing project: providing services to taxonomists for standard genome sequencing and annotation.</title>
        <authorList>
            <consortium name="The Broad Institute Genomics Platform"/>
            <consortium name="The Broad Institute Genome Sequencing Center for Infectious Disease"/>
            <person name="Wu L."/>
            <person name="Ma J."/>
        </authorList>
    </citation>
    <scope>NUCLEOTIDE SEQUENCE [LARGE SCALE GENOMIC DNA]</scope>
    <source>
        <strain evidence="2">CECT 8472</strain>
    </source>
</reference>
<organism evidence="1 2">
    <name type="scientific">Fodinicurvata halophila</name>
    <dbReference type="NCBI Taxonomy" id="1419723"/>
    <lineage>
        <taxon>Bacteria</taxon>
        <taxon>Pseudomonadati</taxon>
        <taxon>Pseudomonadota</taxon>
        <taxon>Alphaproteobacteria</taxon>
        <taxon>Rhodospirillales</taxon>
        <taxon>Rhodovibrionaceae</taxon>
        <taxon>Fodinicurvata</taxon>
    </lineage>
</organism>
<dbReference type="EMBL" id="JBHSCW010000003">
    <property type="protein sequence ID" value="MFC4351156.1"/>
    <property type="molecule type" value="Genomic_DNA"/>
</dbReference>
<evidence type="ECO:0000313" key="1">
    <source>
        <dbReference type="EMBL" id="MFC4351156.1"/>
    </source>
</evidence>
<dbReference type="Proteomes" id="UP001595799">
    <property type="component" value="Unassembled WGS sequence"/>
</dbReference>
<evidence type="ECO:0000313" key="2">
    <source>
        <dbReference type="Proteomes" id="UP001595799"/>
    </source>
</evidence>
<proteinExistence type="predicted"/>
<sequence>MALLSLKLLLLAFFILLTVLAQFETERVKKVVASVNKTFEGRVEVNRAIDPLPGADGIQQGGAPALSELSRLFRSYLPNANMEVDPALGELRLEVPVEDVFLNGSTRLNGRAERLIDRIAAELAVREANEQDYDVELFNGFARQSMGHLLDSAGKDPVFMRAGALVRAFIDRDLPESKLSGGLLPGEEGQVRMVVRLWGGEGEPDDVPETRP</sequence>
<comment type="caution">
    <text evidence="1">The sequence shown here is derived from an EMBL/GenBank/DDBJ whole genome shotgun (WGS) entry which is preliminary data.</text>
</comment>
<protein>
    <submittedName>
        <fullName evidence="1">Uncharacterized protein</fullName>
    </submittedName>
</protein>